<comment type="subcellular location">
    <subcellularLocation>
        <location evidence="1">Golgi apparatus</location>
        <location evidence="1">trans-Golgi network</location>
    </subcellularLocation>
</comment>
<dbReference type="InterPro" id="IPR012501">
    <property type="entry name" value="Vps54_C"/>
</dbReference>
<evidence type="ECO:0000259" key="11">
    <source>
        <dbReference type="Pfam" id="PF10475"/>
    </source>
</evidence>
<feature type="domain" description="Vacuolar protein sorting-associated protein 54 N-terminal" evidence="11">
    <location>
        <begin position="269"/>
        <end position="388"/>
    </location>
</feature>
<dbReference type="Pfam" id="PF07928">
    <property type="entry name" value="Vps54"/>
    <property type="match status" value="1"/>
</dbReference>
<dbReference type="GO" id="GO:0042147">
    <property type="term" value="P:retrograde transport, endosome to Golgi"/>
    <property type="evidence" value="ECO:0007669"/>
    <property type="project" value="InterPro"/>
</dbReference>
<dbReference type="GO" id="GO:0019905">
    <property type="term" value="F:syntaxin binding"/>
    <property type="evidence" value="ECO:0007669"/>
    <property type="project" value="TreeGrafter"/>
</dbReference>
<evidence type="ECO:0000256" key="9">
    <source>
        <dbReference type="SAM" id="MobiDB-lite"/>
    </source>
</evidence>
<sequence>MSSTPGRDSIDAITSPSTYSTASQYPFPHTGTPTKPSSSHKRNLRRGSTASSIRSVGGILDTGPSSGISVAETGRNAISTLLQAPIVRTGLLPHTAPIGGGYKPPTSRDIPPVTLTNIPHVDAKIFQPYLSQIGSLYDAFQRAKGDGDAANRLFHRDRTDSNTDEIEALLSPRSERPSLSRAGSSASNINTPPDSPGGKRSGSRQRRGHTVAPLSTIPKVYFEEDFHLENPRTFDIVSERSEVVRDPKQTNGTAPSGRKALATNAILQEKLSWYMDTVEIHLISSISTASKSFFSALGSLRELHSEAAESVKRIQRLRQDLSKLDKQMARGGLKIVNLKQRRENGRKLGDAMRQLHCIVESVKELEERVDNGDYEPAMDGLDGVERLISGQAQVPDGDAAGTHDLRGVKALDGVTSDLDYLRARIGKGYESRFLELLIGDLRHHVDVVSPKVTLERWGNTFSRTRGERKGLSEPPAFNNVAEDFRSNLRANLTGLARSRSTASAAAALKTILLKEMKALIRKHLPSSTDDDTESMVSTSTRGGKQLSQHEKSSILARNLRALDGEEAHKMFEKIYVGVSEALRRLSLQVKVVLDITSDIAIPATASGLRSPPRSPNMQSMDAMGRSKDGDRASSAYMSEDVQEILDLSSLLGEAVDIVQGQVIKVIKVRSEQTSKLSLAEFLRFFSLNRLFADECEAISGRTGMALKNMVDGQIKEFVSQFVEQQRQQMITVMDSDKWDAKDFGEKENRLLSKILEGSTKDDSSWSETTMIWLLNAGTAESNGLATNGNGTTPARDKIRGAIVDEQRYILAESALKVLSVIEKFQHLATGLPSLGQDTTIGLLDCLKIFNSRSSQLILGAGATRSAGLKNITTKHLALASQALSFIITLIPYLREFFRRHLLQNSSLLGEFDKVKRLYQEHQIGIHEKLVEIMGQRATVHVNAMKKIDWEDAAKNKSQTISPYVETLVKETGTLHKVLAKNLPEMTVTMIMNPVFASYREQFTKAFQEVSLRSESSKQRLLADAEFLRSRIDKIDGSDNLGQDLINIINGKPVIAPNKPKKESSPSPPVTKGDEDQSMEDQTQDNKTDVKDSQTPSQAADDVKRE</sequence>
<keyword evidence="6" id="KW-0333">Golgi apparatus</keyword>
<feature type="compositionally biased region" description="Polar residues" evidence="9">
    <location>
        <begin position="534"/>
        <end position="546"/>
    </location>
</feature>
<feature type="domain" description="Vacuolar protein sorting-associated protein 54 C-terminal" evidence="10">
    <location>
        <begin position="806"/>
        <end position="936"/>
    </location>
</feature>
<feature type="region of interest" description="Disordered" evidence="9">
    <location>
        <begin position="1"/>
        <end position="67"/>
    </location>
</feature>
<dbReference type="EMBL" id="LCWF01000238">
    <property type="protein sequence ID" value="KKY14085.1"/>
    <property type="molecule type" value="Genomic_DNA"/>
</dbReference>
<proteinExistence type="inferred from homology"/>
<dbReference type="GO" id="GO:0006896">
    <property type="term" value="P:Golgi to vacuole transport"/>
    <property type="evidence" value="ECO:0007669"/>
    <property type="project" value="TreeGrafter"/>
</dbReference>
<feature type="region of interest" description="Disordered" evidence="9">
    <location>
        <begin position="1052"/>
        <end position="1105"/>
    </location>
</feature>
<reference evidence="12 13" key="1">
    <citation type="submission" date="2015-05" db="EMBL/GenBank/DDBJ databases">
        <title>Distinctive expansion of gene families associated with plant cell wall degradation and secondary metabolism in the genomes of grapevine trunk pathogens.</title>
        <authorList>
            <person name="Lawrence D.P."/>
            <person name="Travadon R."/>
            <person name="Rolshausen P.E."/>
            <person name="Baumgartner K."/>
        </authorList>
    </citation>
    <scope>NUCLEOTIDE SEQUENCE [LARGE SCALE GENOMIC DNA]</scope>
    <source>
        <strain evidence="12">UCRPC4</strain>
    </source>
</reference>
<keyword evidence="13" id="KW-1185">Reference proteome</keyword>
<evidence type="ECO:0000256" key="1">
    <source>
        <dbReference type="ARBA" id="ARBA00004601"/>
    </source>
</evidence>
<dbReference type="OrthoDB" id="10259024at2759"/>
<feature type="compositionally biased region" description="Polar residues" evidence="9">
    <location>
        <begin position="182"/>
        <end position="192"/>
    </location>
</feature>
<dbReference type="PANTHER" id="PTHR12965:SF0">
    <property type="entry name" value="VACUOLAR PROTEIN SORTING-ASSOCIATED PROTEIN 54"/>
    <property type="match status" value="1"/>
</dbReference>
<keyword evidence="5" id="KW-0653">Protein transport</keyword>
<evidence type="ECO:0000256" key="5">
    <source>
        <dbReference type="ARBA" id="ARBA00022927"/>
    </source>
</evidence>
<comment type="caution">
    <text evidence="12">The sequence shown here is derived from an EMBL/GenBank/DDBJ whole genome shotgun (WGS) entry which is preliminary data.</text>
</comment>
<dbReference type="AlphaFoldDB" id="A0A0G2GAA1"/>
<evidence type="ECO:0000313" key="13">
    <source>
        <dbReference type="Proteomes" id="UP000053317"/>
    </source>
</evidence>
<dbReference type="GO" id="GO:0015031">
    <property type="term" value="P:protein transport"/>
    <property type="evidence" value="ECO:0007669"/>
    <property type="project" value="UniProtKB-KW"/>
</dbReference>
<dbReference type="Gene3D" id="6.10.250.860">
    <property type="match status" value="1"/>
</dbReference>
<feature type="region of interest" description="Disordered" evidence="9">
    <location>
        <begin position="524"/>
        <end position="552"/>
    </location>
</feature>
<name>A0A0G2GAA1_PHACM</name>
<keyword evidence="7 8" id="KW-0175">Coiled coil</keyword>
<evidence type="ECO:0000256" key="6">
    <source>
        <dbReference type="ARBA" id="ARBA00023034"/>
    </source>
</evidence>
<evidence type="ECO:0000256" key="7">
    <source>
        <dbReference type="ARBA" id="ARBA00023054"/>
    </source>
</evidence>
<dbReference type="Proteomes" id="UP000053317">
    <property type="component" value="Unassembled WGS sequence"/>
</dbReference>
<evidence type="ECO:0000256" key="3">
    <source>
        <dbReference type="ARBA" id="ARBA00017665"/>
    </source>
</evidence>
<comment type="similarity">
    <text evidence="2">Belongs to the VPS54 family.</text>
</comment>
<organism evidence="12 13">
    <name type="scientific">Phaeomoniella chlamydospora</name>
    <name type="common">Phaeoacremonium chlamydosporum</name>
    <dbReference type="NCBI Taxonomy" id="158046"/>
    <lineage>
        <taxon>Eukaryota</taxon>
        <taxon>Fungi</taxon>
        <taxon>Dikarya</taxon>
        <taxon>Ascomycota</taxon>
        <taxon>Pezizomycotina</taxon>
        <taxon>Eurotiomycetes</taxon>
        <taxon>Chaetothyriomycetidae</taxon>
        <taxon>Phaeomoniellales</taxon>
        <taxon>Phaeomoniellaceae</taxon>
        <taxon>Phaeomoniella</taxon>
    </lineage>
</organism>
<dbReference type="GO" id="GO:0005829">
    <property type="term" value="C:cytosol"/>
    <property type="evidence" value="ECO:0007669"/>
    <property type="project" value="GOC"/>
</dbReference>
<protein>
    <recommendedName>
        <fullName evidence="3">Vacuolar protein sorting-associated protein 54</fullName>
    </recommendedName>
</protein>
<dbReference type="InterPro" id="IPR039745">
    <property type="entry name" value="Vps54"/>
</dbReference>
<keyword evidence="4" id="KW-0813">Transport</keyword>
<feature type="region of interest" description="Disordered" evidence="9">
    <location>
        <begin position="163"/>
        <end position="210"/>
    </location>
</feature>
<reference evidence="12 13" key="2">
    <citation type="submission" date="2015-05" db="EMBL/GenBank/DDBJ databases">
        <authorList>
            <person name="Morales-Cruz A."/>
            <person name="Amrine K.C."/>
            <person name="Cantu D."/>
        </authorList>
    </citation>
    <scope>NUCLEOTIDE SEQUENCE [LARGE SCALE GENOMIC DNA]</scope>
    <source>
        <strain evidence="12">UCRPC4</strain>
    </source>
</reference>
<gene>
    <name evidence="12" type="ORF">UCRPC4_g06856</name>
</gene>
<evidence type="ECO:0000256" key="4">
    <source>
        <dbReference type="ARBA" id="ARBA00022448"/>
    </source>
</evidence>
<evidence type="ECO:0000256" key="2">
    <source>
        <dbReference type="ARBA" id="ARBA00009150"/>
    </source>
</evidence>
<evidence type="ECO:0000313" key="12">
    <source>
        <dbReference type="EMBL" id="KKY14085.1"/>
    </source>
</evidence>
<feature type="compositionally biased region" description="Polar residues" evidence="9">
    <location>
        <begin position="1"/>
        <end position="24"/>
    </location>
</feature>
<dbReference type="PANTHER" id="PTHR12965">
    <property type="entry name" value="VACUOLAR PROTEIN SORTING 54"/>
    <property type="match status" value="1"/>
</dbReference>
<dbReference type="InterPro" id="IPR019515">
    <property type="entry name" value="VPS54_N"/>
</dbReference>
<feature type="region of interest" description="Disordered" evidence="9">
    <location>
        <begin position="604"/>
        <end position="631"/>
    </location>
</feature>
<dbReference type="Pfam" id="PF10475">
    <property type="entry name" value="Vps54_N"/>
    <property type="match status" value="1"/>
</dbReference>
<evidence type="ECO:0000259" key="10">
    <source>
        <dbReference type="Pfam" id="PF07928"/>
    </source>
</evidence>
<dbReference type="GO" id="GO:0000938">
    <property type="term" value="C:GARP complex"/>
    <property type="evidence" value="ECO:0007669"/>
    <property type="project" value="InterPro"/>
</dbReference>
<feature type="coiled-coil region" evidence="8">
    <location>
        <begin position="300"/>
        <end position="327"/>
    </location>
</feature>
<accession>A0A0G2GAA1</accession>
<evidence type="ECO:0000256" key="8">
    <source>
        <dbReference type="SAM" id="Coils"/>
    </source>
</evidence>